<evidence type="ECO:0000313" key="3">
    <source>
        <dbReference type="Proteomes" id="UP000001307"/>
    </source>
</evidence>
<feature type="compositionally biased region" description="Polar residues" evidence="1">
    <location>
        <begin position="561"/>
        <end position="571"/>
    </location>
</feature>
<feature type="region of interest" description="Disordered" evidence="1">
    <location>
        <begin position="1"/>
        <end position="26"/>
    </location>
</feature>
<feature type="compositionally biased region" description="Basic and acidic residues" evidence="1">
    <location>
        <begin position="616"/>
        <end position="627"/>
    </location>
</feature>
<feature type="compositionally biased region" description="Polar residues" evidence="1">
    <location>
        <begin position="600"/>
        <end position="613"/>
    </location>
</feature>
<dbReference type="InParanoid" id="E4XV34"/>
<dbReference type="Proteomes" id="UP000001307">
    <property type="component" value="Unassembled WGS sequence"/>
</dbReference>
<reference evidence="2" key="1">
    <citation type="journal article" date="2010" name="Science">
        <title>Plasticity of animal genome architecture unmasked by rapid evolution of a pelagic tunicate.</title>
        <authorList>
            <person name="Denoeud F."/>
            <person name="Henriet S."/>
            <person name="Mungpakdee S."/>
            <person name="Aury J.M."/>
            <person name="Da Silva C."/>
            <person name="Brinkmann H."/>
            <person name="Mikhaleva J."/>
            <person name="Olsen L.C."/>
            <person name="Jubin C."/>
            <person name="Canestro C."/>
            <person name="Bouquet J.M."/>
            <person name="Danks G."/>
            <person name="Poulain J."/>
            <person name="Campsteijn C."/>
            <person name="Adamski M."/>
            <person name="Cross I."/>
            <person name="Yadetie F."/>
            <person name="Muffato M."/>
            <person name="Louis A."/>
            <person name="Butcher S."/>
            <person name="Tsagkogeorga G."/>
            <person name="Konrad A."/>
            <person name="Singh S."/>
            <person name="Jensen M.F."/>
            <person name="Cong E.H."/>
            <person name="Eikeseth-Otteraa H."/>
            <person name="Noel B."/>
            <person name="Anthouard V."/>
            <person name="Porcel B.M."/>
            <person name="Kachouri-Lafond R."/>
            <person name="Nishino A."/>
            <person name="Ugolini M."/>
            <person name="Chourrout P."/>
            <person name="Nishida H."/>
            <person name="Aasland R."/>
            <person name="Huzurbazar S."/>
            <person name="Westhof E."/>
            <person name="Delsuc F."/>
            <person name="Lehrach H."/>
            <person name="Reinhardt R."/>
            <person name="Weissenbach J."/>
            <person name="Roy S.W."/>
            <person name="Artiguenave F."/>
            <person name="Postlethwait J.H."/>
            <person name="Manak J.R."/>
            <person name="Thompson E.M."/>
            <person name="Jaillon O."/>
            <person name="Du Pasquier L."/>
            <person name="Boudinot P."/>
            <person name="Liberles D.A."/>
            <person name="Volff J.N."/>
            <person name="Philippe H."/>
            <person name="Lenhard B."/>
            <person name="Roest Crollius H."/>
            <person name="Wincker P."/>
            <person name="Chourrout D."/>
        </authorList>
    </citation>
    <scope>NUCLEOTIDE SEQUENCE [LARGE SCALE GENOMIC DNA]</scope>
</reference>
<keyword evidence="3" id="KW-1185">Reference proteome</keyword>
<feature type="region of interest" description="Disordered" evidence="1">
    <location>
        <begin position="549"/>
        <end position="627"/>
    </location>
</feature>
<name>E4XV34_OIKDI</name>
<evidence type="ECO:0000256" key="1">
    <source>
        <dbReference type="SAM" id="MobiDB-lite"/>
    </source>
</evidence>
<accession>E4XV34</accession>
<evidence type="ECO:0000313" key="2">
    <source>
        <dbReference type="EMBL" id="CBY13565.1"/>
    </source>
</evidence>
<feature type="region of interest" description="Disordered" evidence="1">
    <location>
        <begin position="95"/>
        <end position="118"/>
    </location>
</feature>
<proteinExistence type="predicted"/>
<feature type="region of interest" description="Disordered" evidence="1">
    <location>
        <begin position="478"/>
        <end position="507"/>
    </location>
</feature>
<gene>
    <name evidence="2" type="ORF">GSOID_T00005359001</name>
</gene>
<sequence length="685" mass="74769">MKKIDSEGFITPRRSSRLNHQPTHTPDIATSCQFEVLALPTSFSSEDLPSVPLVSSGPSPMAVTRKKKKKLCIPDMAEEVPRVLTREVVDRTLRSLHVTPPEKKKLPKKKRRSQESTPAFQPLPLSEILPALDQVMSHSEPLDLSCSVLDYSPFNSESVPLSAGFTVEAVDPTVTSVLDDIEINSDGNFVDVTTWQPLSAGCRDYFFYLQFIQLLVCPQLFIMVNYGTRMEFEAISVMVSLLTALLQSAFPTAPLIESEILTSIFGAIIDADYHSSARLTDDLSPALLDVCFTMVDYLLLVTVANPVSSQIEDAELKLSQSLKRLNPPLNLEILGPNQSLSLSVSLPSKFTEEMRSSLNNLLHLCERETNREGSTVAIPKFHLRLLQSLPAHGAQVLSSCFVIKPDLRRTPLTSVYPSLDMFPSFMDKLQVSCDDSSLSDGLSAKSLQLAGFFRRPFRLMVPSISTCISSKRSSLMAPPCDHRDASLPQSTSVLPTPSSPDIPDLTITSSTGDLYSIRITPTGVEAYKMVPIDMSTFLHVIGPHIGELGFHPDNSGKEGTRPSSPSVPASESTVPQATAPPTPPTTSVATRSSTKRTHSEQTLDVNVSDSNPPTDRPIDVCEPPGKKFMSDRVSDDLSVDGSLLIFDADIPASSTPTLDHLPLWNPSSLSEAMIASSAVLNRKPR</sequence>
<protein>
    <submittedName>
        <fullName evidence="2">Uncharacterized protein</fullName>
    </submittedName>
</protein>
<organism evidence="2">
    <name type="scientific">Oikopleura dioica</name>
    <name type="common">Tunicate</name>
    <dbReference type="NCBI Taxonomy" id="34765"/>
    <lineage>
        <taxon>Eukaryota</taxon>
        <taxon>Metazoa</taxon>
        <taxon>Chordata</taxon>
        <taxon>Tunicata</taxon>
        <taxon>Appendicularia</taxon>
        <taxon>Copelata</taxon>
        <taxon>Oikopleuridae</taxon>
        <taxon>Oikopleura</taxon>
    </lineage>
</organism>
<dbReference type="EMBL" id="FN653198">
    <property type="protein sequence ID" value="CBY13565.1"/>
    <property type="molecule type" value="Genomic_DNA"/>
</dbReference>
<dbReference type="AlphaFoldDB" id="E4XV34"/>
<feature type="compositionally biased region" description="Polar residues" evidence="1">
    <location>
        <begin position="487"/>
        <end position="496"/>
    </location>
</feature>